<sequence length="105" mass="11029">MPQTVAAFFDSIEPAERAAYSLGVRFGGVRAHVCSSRTADSGLPALSLPLPDLAVLTEGIRRGGAAVWAEVPEDSLKPVAAALRADGAVDLTARGVEWRREGWIG</sequence>
<dbReference type="Proteomes" id="UP000295096">
    <property type="component" value="Unassembled WGS sequence"/>
</dbReference>
<evidence type="ECO:0000313" key="1">
    <source>
        <dbReference type="EMBL" id="TDH60755.1"/>
    </source>
</evidence>
<dbReference type="OrthoDB" id="7204249at2"/>
<dbReference type="EMBL" id="SMSJ01000032">
    <property type="protein sequence ID" value="TDH60755.1"/>
    <property type="molecule type" value="Genomic_DNA"/>
</dbReference>
<keyword evidence="2" id="KW-1185">Reference proteome</keyword>
<dbReference type="AlphaFoldDB" id="A0A4V3A9V9"/>
<dbReference type="RefSeq" id="WP_133290480.1">
    <property type="nucleotide sequence ID" value="NZ_SMSJ01000032.1"/>
</dbReference>
<evidence type="ECO:0000313" key="2">
    <source>
        <dbReference type="Proteomes" id="UP000295096"/>
    </source>
</evidence>
<reference evidence="1 2" key="1">
    <citation type="journal article" date="2016" name="J. Microbiol.">
        <title>Dankookia rubra gen. nov., sp. nov., an alphaproteobacterium isolated from sediment of a shallow stream.</title>
        <authorList>
            <person name="Kim W.H."/>
            <person name="Kim D.H."/>
            <person name="Kang K."/>
            <person name="Ahn T.Y."/>
        </authorList>
    </citation>
    <scope>NUCLEOTIDE SEQUENCE [LARGE SCALE GENOMIC DNA]</scope>
    <source>
        <strain evidence="1 2">JCM30602</strain>
    </source>
</reference>
<gene>
    <name evidence="1" type="ORF">E2C06_20535</name>
</gene>
<comment type="caution">
    <text evidence="1">The sequence shown here is derived from an EMBL/GenBank/DDBJ whole genome shotgun (WGS) entry which is preliminary data.</text>
</comment>
<organism evidence="1 2">
    <name type="scientific">Dankookia rubra</name>
    <dbReference type="NCBI Taxonomy" id="1442381"/>
    <lineage>
        <taxon>Bacteria</taxon>
        <taxon>Pseudomonadati</taxon>
        <taxon>Pseudomonadota</taxon>
        <taxon>Alphaproteobacteria</taxon>
        <taxon>Acetobacterales</taxon>
        <taxon>Roseomonadaceae</taxon>
        <taxon>Dankookia</taxon>
    </lineage>
</organism>
<name>A0A4V3A9V9_9PROT</name>
<protein>
    <submittedName>
        <fullName evidence="1">Uncharacterized protein</fullName>
    </submittedName>
</protein>
<accession>A0A4V3A9V9</accession>
<proteinExistence type="predicted"/>